<gene>
    <name evidence="1" type="ORF">GALL_477450</name>
</gene>
<dbReference type="AlphaFoldDB" id="A0A1J5PIM2"/>
<evidence type="ECO:0000313" key="1">
    <source>
        <dbReference type="EMBL" id="OIQ70640.1"/>
    </source>
</evidence>
<organism evidence="1">
    <name type="scientific">mine drainage metagenome</name>
    <dbReference type="NCBI Taxonomy" id="410659"/>
    <lineage>
        <taxon>unclassified sequences</taxon>
        <taxon>metagenomes</taxon>
        <taxon>ecological metagenomes</taxon>
    </lineage>
</organism>
<protein>
    <submittedName>
        <fullName evidence="1">Uncharacterized protein</fullName>
    </submittedName>
</protein>
<reference evidence="1" key="1">
    <citation type="submission" date="2016-10" db="EMBL/GenBank/DDBJ databases">
        <title>Sequence of Gallionella enrichment culture.</title>
        <authorList>
            <person name="Poehlein A."/>
            <person name="Muehling M."/>
            <person name="Daniel R."/>
        </authorList>
    </citation>
    <scope>NUCLEOTIDE SEQUENCE</scope>
</reference>
<dbReference type="AntiFam" id="ANF00173">
    <property type="entry name" value="Shadow ORF (opposite ppk)"/>
</dbReference>
<dbReference type="EMBL" id="MLJW01004102">
    <property type="protein sequence ID" value="OIQ70640.1"/>
    <property type="molecule type" value="Genomic_DNA"/>
</dbReference>
<comment type="caution">
    <text evidence="1">The sequence shown here is derived from an EMBL/GenBank/DDBJ whole genome shotgun (WGS) entry which is preliminary data.</text>
</comment>
<accession>A0A1J5PIM2</accession>
<sequence>MCVAADQTPFAARHQQHLGVGFEPHHTVDHLRANVFEFFSPVDVGFFVKARFELHDHRHFFAALHGLAQQVHQS</sequence>
<name>A0A1J5PIM2_9ZZZZ</name>
<proteinExistence type="predicted"/>